<keyword evidence="1" id="KW-0175">Coiled coil</keyword>
<gene>
    <name evidence="2" type="ORF">LG649_15465</name>
</gene>
<comment type="caution">
    <text evidence="2">The sequence shown here is derived from an EMBL/GenBank/DDBJ whole genome shotgun (WGS) entry which is preliminary data.</text>
</comment>
<dbReference type="EMBL" id="JAJAPW010000011">
    <property type="protein sequence ID" value="MCB4800249.1"/>
    <property type="molecule type" value="Genomic_DNA"/>
</dbReference>
<evidence type="ECO:0000313" key="2">
    <source>
        <dbReference type="EMBL" id="MCB4800249.1"/>
    </source>
</evidence>
<organism evidence="2 3">
    <name type="scientific">Neotamlana laminarinivorans</name>
    <dbReference type="NCBI Taxonomy" id="2883124"/>
    <lineage>
        <taxon>Bacteria</taxon>
        <taxon>Pseudomonadati</taxon>
        <taxon>Bacteroidota</taxon>
        <taxon>Flavobacteriia</taxon>
        <taxon>Flavobacteriales</taxon>
        <taxon>Flavobacteriaceae</taxon>
        <taxon>Neotamlana</taxon>
    </lineage>
</organism>
<dbReference type="AlphaFoldDB" id="A0A9X1L596"/>
<protein>
    <submittedName>
        <fullName evidence="2">Uncharacterized protein</fullName>
    </submittedName>
</protein>
<dbReference type="Proteomes" id="UP001139199">
    <property type="component" value="Unassembled WGS sequence"/>
</dbReference>
<dbReference type="RefSeq" id="WP_226544726.1">
    <property type="nucleotide sequence ID" value="NZ_JAJAPW010000011.1"/>
</dbReference>
<name>A0A9X1L596_9FLAO</name>
<reference evidence="2" key="1">
    <citation type="submission" date="2021-10" db="EMBL/GenBank/DDBJ databases">
        <title>Tamlana sargassums sp. nov., and Tamlana laminarinivorans sp. nov., two new bacteria isolated from the brown alga.</title>
        <authorList>
            <person name="Li J."/>
        </authorList>
    </citation>
    <scope>NUCLEOTIDE SEQUENCE</scope>
    <source>
        <strain evidence="2">PT2-4</strain>
    </source>
</reference>
<keyword evidence="3" id="KW-1185">Reference proteome</keyword>
<feature type="coiled-coil region" evidence="1">
    <location>
        <begin position="315"/>
        <end position="356"/>
    </location>
</feature>
<evidence type="ECO:0000313" key="3">
    <source>
        <dbReference type="Proteomes" id="UP001139199"/>
    </source>
</evidence>
<accession>A0A9X1L596</accession>
<evidence type="ECO:0000256" key="1">
    <source>
        <dbReference type="SAM" id="Coils"/>
    </source>
</evidence>
<sequence length="527" mass="62526">MSNKESNKDFQTDWAFKDDFIKHIHISEAKSGLNGYYCLGCKKEMQAVKGQIREHYFRHHAKDVDKNNTECVVANRKYRELIARDILQRLKRLKVPAIYKYPPKNSDGAPNLLEQSKTIQAFSVKSELTFYEDEECNVRYGQNPNIEERHLLIRPDISFFNEKQEPILLVEFVVTHKIDNEKRAKLKRLGLNTVQIIIPKKNEEEIEKALKSSTKVKWVYNEVEANTNYIYTSKSSSSGVWEIDDEQSRIFEESYKCRANQISNLIRSVKRIMDSQSYKRAEQHFESEISRVENATKAEKEGLEQMEGRFKREIFARYKDKFDQLAREQEDFQERRANLEEQSKDLETRYFNKKREFDQEETDLSRSIAEHSDIGEASERIRAEFRSRKIKIGEESKSIKNAIDRIRREIKDLPKAFKQLEIEAKGRFDSDRAKLEKEERDIGTEMDKFGQYAKEEESSIEIEFEELRKRTIESINNRDSKGNSEVSKRIKAILDVGRISTNYDERLETFKRYRTYLELARRRAWEK</sequence>
<proteinExistence type="predicted"/>